<gene>
    <name evidence="1" type="ORF">fNo16_0022</name>
</gene>
<protein>
    <submittedName>
        <fullName evidence="1">Uncharacterized protein</fullName>
    </submittedName>
</protein>
<proteinExistence type="predicted"/>
<dbReference type="Proteomes" id="UP000276974">
    <property type="component" value="Segment"/>
</dbReference>
<reference evidence="1 2" key="1">
    <citation type="submission" date="2018-08" db="EMBL/GenBank/DDBJ databases">
        <title>Complete genome sequence of Vibrio anguillarum PM2-like non-tailed bacteriophage phiNo16.</title>
        <authorList>
            <person name="Kalatzis P.G."/>
            <person name="Carstens A.B."/>
            <person name="Katharios P."/>
            <person name="Castillo D."/>
            <person name="Hansen L.H."/>
            <person name="Middelboe M."/>
        </authorList>
    </citation>
    <scope>NUCLEOTIDE SEQUENCE [LARGE SCALE GENOMIC DNA]</scope>
</reference>
<dbReference type="EMBL" id="MH730557">
    <property type="protein sequence ID" value="AXU40227.1"/>
    <property type="molecule type" value="Genomic_DNA"/>
</dbReference>
<name>A0A3G1SVL1_9VIRU</name>
<evidence type="ECO:0000313" key="1">
    <source>
        <dbReference type="EMBL" id="AXU40227.1"/>
    </source>
</evidence>
<keyword evidence="2" id="KW-1185">Reference proteome</keyword>
<evidence type="ECO:0000313" key="2">
    <source>
        <dbReference type="Proteomes" id="UP000276974"/>
    </source>
</evidence>
<sequence>MIEQGIENETIESVEVDSGELGDGADSAREMAQLLAIAKEIDGAQVVPLTEDEQARIDESERVAAIDNAAADAFEAQYEQAVAIGIDALWTAAAPNWKLEEAELTPMAKLTKMVIDKHFPNAAEKMGPEVMLGMIALTAISSRVAAGIPPRGEIKAKGGEDEQTH</sequence>
<organism evidence="1 2">
    <name type="scientific">Vibrio phage fNo16</name>
    <dbReference type="NCBI Taxonomy" id="2315335"/>
    <lineage>
        <taxon>Viruses</taxon>
        <taxon>Varidnaviria</taxon>
        <taxon>Abadenavirae</taxon>
        <taxon>Produgelaviricota</taxon>
        <taxon>Belvinaviricetes</taxon>
        <taxon>Vinavirales</taxon>
        <taxon>Asemoviridae</taxon>
        <taxon>Elsinorevirus</taxon>
        <taxon>Elsinorevirus NO16</taxon>
    </lineage>
</organism>
<accession>A0A3G1SVL1</accession>